<accession>A0A9P4TVC6</accession>
<feature type="transmembrane region" description="Helical" evidence="1">
    <location>
        <begin position="73"/>
        <end position="94"/>
    </location>
</feature>
<comment type="caution">
    <text evidence="2">The sequence shown here is derived from an EMBL/GenBank/DDBJ whole genome shotgun (WGS) entry which is preliminary data.</text>
</comment>
<name>A0A9P4TVC6_9PEZI</name>
<dbReference type="EMBL" id="MU007069">
    <property type="protein sequence ID" value="KAF2425575.1"/>
    <property type="molecule type" value="Genomic_DNA"/>
</dbReference>
<keyword evidence="1" id="KW-0812">Transmembrane</keyword>
<evidence type="ECO:0000256" key="1">
    <source>
        <dbReference type="SAM" id="Phobius"/>
    </source>
</evidence>
<keyword evidence="1" id="KW-1133">Transmembrane helix</keyword>
<protein>
    <submittedName>
        <fullName evidence="2">Uncharacterized protein</fullName>
    </submittedName>
</protein>
<sequence>MERERRDIEQSQREGWTESGARQVDYFVNTVCRLWHSLRSSDTVRTIIPLLEFIFNNLPWWTPGDRFRLGIRVMLWIFCWIPGTFSVIVMYLAARLLGLGILG</sequence>
<organism evidence="2 3">
    <name type="scientific">Tothia fuscella</name>
    <dbReference type="NCBI Taxonomy" id="1048955"/>
    <lineage>
        <taxon>Eukaryota</taxon>
        <taxon>Fungi</taxon>
        <taxon>Dikarya</taxon>
        <taxon>Ascomycota</taxon>
        <taxon>Pezizomycotina</taxon>
        <taxon>Dothideomycetes</taxon>
        <taxon>Pleosporomycetidae</taxon>
        <taxon>Venturiales</taxon>
        <taxon>Cylindrosympodiaceae</taxon>
        <taxon>Tothia</taxon>
    </lineage>
</organism>
<dbReference type="AlphaFoldDB" id="A0A9P4TVC6"/>
<keyword evidence="1" id="KW-0472">Membrane</keyword>
<proteinExistence type="predicted"/>
<dbReference type="Proteomes" id="UP000800235">
    <property type="component" value="Unassembled WGS sequence"/>
</dbReference>
<gene>
    <name evidence="2" type="ORF">EJ08DRAFT_400609</name>
</gene>
<keyword evidence="3" id="KW-1185">Reference proteome</keyword>
<reference evidence="2" key="1">
    <citation type="journal article" date="2020" name="Stud. Mycol.">
        <title>101 Dothideomycetes genomes: a test case for predicting lifestyles and emergence of pathogens.</title>
        <authorList>
            <person name="Haridas S."/>
            <person name="Albert R."/>
            <person name="Binder M."/>
            <person name="Bloem J."/>
            <person name="Labutti K."/>
            <person name="Salamov A."/>
            <person name="Andreopoulos B."/>
            <person name="Baker S."/>
            <person name="Barry K."/>
            <person name="Bills G."/>
            <person name="Bluhm B."/>
            <person name="Cannon C."/>
            <person name="Castanera R."/>
            <person name="Culley D."/>
            <person name="Daum C."/>
            <person name="Ezra D."/>
            <person name="Gonzalez J."/>
            <person name="Henrissat B."/>
            <person name="Kuo A."/>
            <person name="Liang C."/>
            <person name="Lipzen A."/>
            <person name="Lutzoni F."/>
            <person name="Magnuson J."/>
            <person name="Mondo S."/>
            <person name="Nolan M."/>
            <person name="Ohm R."/>
            <person name="Pangilinan J."/>
            <person name="Park H.-J."/>
            <person name="Ramirez L."/>
            <person name="Alfaro M."/>
            <person name="Sun H."/>
            <person name="Tritt A."/>
            <person name="Yoshinaga Y."/>
            <person name="Zwiers L.-H."/>
            <person name="Turgeon B."/>
            <person name="Goodwin S."/>
            <person name="Spatafora J."/>
            <person name="Crous P."/>
            <person name="Grigoriev I."/>
        </authorList>
    </citation>
    <scope>NUCLEOTIDE SEQUENCE</scope>
    <source>
        <strain evidence="2">CBS 130266</strain>
    </source>
</reference>
<evidence type="ECO:0000313" key="2">
    <source>
        <dbReference type="EMBL" id="KAF2425575.1"/>
    </source>
</evidence>
<evidence type="ECO:0000313" key="3">
    <source>
        <dbReference type="Proteomes" id="UP000800235"/>
    </source>
</evidence>